<dbReference type="AlphaFoldDB" id="A0A9P6CLD8"/>
<accession>A0A9P6CLD8</accession>
<reference evidence="1" key="1">
    <citation type="submission" date="2020-11" db="EMBL/GenBank/DDBJ databases">
        <authorList>
            <consortium name="DOE Joint Genome Institute"/>
            <person name="Ahrendt S."/>
            <person name="Riley R."/>
            <person name="Andreopoulos W."/>
            <person name="Labutti K."/>
            <person name="Pangilinan J."/>
            <person name="Ruiz-Duenas F.J."/>
            <person name="Barrasa J.M."/>
            <person name="Sanchez-Garcia M."/>
            <person name="Camarero S."/>
            <person name="Miyauchi S."/>
            <person name="Serrano A."/>
            <person name="Linde D."/>
            <person name="Babiker R."/>
            <person name="Drula E."/>
            <person name="Ayuso-Fernandez I."/>
            <person name="Pacheco R."/>
            <person name="Padilla G."/>
            <person name="Ferreira P."/>
            <person name="Barriuso J."/>
            <person name="Kellner H."/>
            <person name="Castanera R."/>
            <person name="Alfaro M."/>
            <person name="Ramirez L."/>
            <person name="Pisabarro A.G."/>
            <person name="Kuo A."/>
            <person name="Tritt A."/>
            <person name="Lipzen A."/>
            <person name="He G."/>
            <person name="Yan M."/>
            <person name="Ng V."/>
            <person name="Cullen D."/>
            <person name="Martin F."/>
            <person name="Rosso M.-N."/>
            <person name="Henrissat B."/>
            <person name="Hibbett D."/>
            <person name="Martinez A.T."/>
            <person name="Grigoriev I.V."/>
        </authorList>
    </citation>
    <scope>NUCLEOTIDE SEQUENCE</scope>
    <source>
        <strain evidence="1">CIRM-BRFM 674</strain>
    </source>
</reference>
<evidence type="ECO:0000313" key="2">
    <source>
        <dbReference type="Proteomes" id="UP000807469"/>
    </source>
</evidence>
<gene>
    <name evidence="1" type="ORF">BDN70DRAFT_901676</name>
</gene>
<organism evidence="1 2">
    <name type="scientific">Pholiota conissans</name>
    <dbReference type="NCBI Taxonomy" id="109636"/>
    <lineage>
        <taxon>Eukaryota</taxon>
        <taxon>Fungi</taxon>
        <taxon>Dikarya</taxon>
        <taxon>Basidiomycota</taxon>
        <taxon>Agaricomycotina</taxon>
        <taxon>Agaricomycetes</taxon>
        <taxon>Agaricomycetidae</taxon>
        <taxon>Agaricales</taxon>
        <taxon>Agaricineae</taxon>
        <taxon>Strophariaceae</taxon>
        <taxon>Pholiota</taxon>
    </lineage>
</organism>
<evidence type="ECO:0000313" key="1">
    <source>
        <dbReference type="EMBL" id="KAF9471006.1"/>
    </source>
</evidence>
<dbReference type="Proteomes" id="UP000807469">
    <property type="component" value="Unassembled WGS sequence"/>
</dbReference>
<name>A0A9P6CLD8_9AGAR</name>
<keyword evidence="2" id="KW-1185">Reference proteome</keyword>
<protein>
    <submittedName>
        <fullName evidence="1">Uncharacterized protein</fullName>
    </submittedName>
</protein>
<proteinExistence type="predicted"/>
<dbReference type="OrthoDB" id="543511at2759"/>
<dbReference type="EMBL" id="MU155781">
    <property type="protein sequence ID" value="KAF9471006.1"/>
    <property type="molecule type" value="Genomic_DNA"/>
</dbReference>
<sequence length="144" mass="15716">MATRSTHWRKPKQAKGVSYAELGVAPTTVEEETGEDVRIHRYVVGAVMETLLNIAVKAANGQQPTDTIIDPFPLFRAYGPASSKIRTSSTTSSRAIAVVVTNVSAACEVLHRNFAGSRIVLHAPDFPELWQAIERSVRDEDLIG</sequence>
<comment type="caution">
    <text evidence="1">The sequence shown here is derived from an EMBL/GenBank/DDBJ whole genome shotgun (WGS) entry which is preliminary data.</text>
</comment>